<dbReference type="SMART" id="SM00862">
    <property type="entry name" value="Trans_reg_C"/>
    <property type="match status" value="1"/>
</dbReference>
<dbReference type="Proteomes" id="UP000312512">
    <property type="component" value="Unassembled WGS sequence"/>
</dbReference>
<dbReference type="InterPro" id="IPR027417">
    <property type="entry name" value="P-loop_NTPase"/>
</dbReference>
<dbReference type="OrthoDB" id="5521887at2"/>
<evidence type="ECO:0000313" key="6">
    <source>
        <dbReference type="EMBL" id="KAB8189595.1"/>
    </source>
</evidence>
<proteinExistence type="inferred from homology"/>
<comment type="caution">
    <text evidence="6">The sequence shown here is derived from an EMBL/GenBank/DDBJ whole genome shotgun (WGS) entry which is preliminary data.</text>
</comment>
<dbReference type="SUPFAM" id="SSF52540">
    <property type="entry name" value="P-loop containing nucleoside triphosphate hydrolases"/>
    <property type="match status" value="1"/>
</dbReference>
<dbReference type="InterPro" id="IPR051677">
    <property type="entry name" value="AfsR-DnrI-RedD_regulator"/>
</dbReference>
<dbReference type="InterPro" id="IPR036388">
    <property type="entry name" value="WH-like_DNA-bd_sf"/>
</dbReference>
<evidence type="ECO:0000256" key="4">
    <source>
        <dbReference type="ARBA" id="ARBA00023163"/>
    </source>
</evidence>
<evidence type="ECO:0000256" key="1">
    <source>
        <dbReference type="ARBA" id="ARBA00005820"/>
    </source>
</evidence>
<dbReference type="Gene3D" id="3.40.50.300">
    <property type="entry name" value="P-loop containing nucleotide triphosphate hydrolases"/>
    <property type="match status" value="1"/>
</dbReference>
<dbReference type="PRINTS" id="PR00364">
    <property type="entry name" value="DISEASERSIST"/>
</dbReference>
<dbReference type="EMBL" id="VDLX02000019">
    <property type="protein sequence ID" value="KAB8189595.1"/>
    <property type="molecule type" value="Genomic_DNA"/>
</dbReference>
<protein>
    <submittedName>
        <fullName evidence="6">Uncharacterized protein</fullName>
    </submittedName>
</protein>
<dbReference type="GO" id="GO:0003677">
    <property type="term" value="F:DNA binding"/>
    <property type="evidence" value="ECO:0007669"/>
    <property type="project" value="UniProtKB-UniRule"/>
</dbReference>
<dbReference type="GO" id="GO:0043531">
    <property type="term" value="F:ADP binding"/>
    <property type="evidence" value="ECO:0007669"/>
    <property type="project" value="InterPro"/>
</dbReference>
<keyword evidence="3" id="KW-0238">DNA-binding</keyword>
<dbReference type="InterPro" id="IPR016032">
    <property type="entry name" value="Sig_transdc_resp-reg_C-effctor"/>
</dbReference>
<keyword evidence="2" id="KW-0805">Transcription regulation</keyword>
<dbReference type="GO" id="GO:0006355">
    <property type="term" value="P:regulation of DNA-templated transcription"/>
    <property type="evidence" value="ECO:0007669"/>
    <property type="project" value="InterPro"/>
</dbReference>
<dbReference type="SMART" id="SM01043">
    <property type="entry name" value="BTAD"/>
    <property type="match status" value="1"/>
</dbReference>
<dbReference type="Pfam" id="PF00486">
    <property type="entry name" value="Trans_reg_C"/>
    <property type="match status" value="1"/>
</dbReference>
<dbReference type="InterPro" id="IPR002182">
    <property type="entry name" value="NB-ARC"/>
</dbReference>
<evidence type="ECO:0000256" key="5">
    <source>
        <dbReference type="SAM" id="MobiDB-lite"/>
    </source>
</evidence>
<accession>A0A5C4VNZ1</accession>
<keyword evidence="4" id="KW-0804">Transcription</keyword>
<organism evidence="6 7">
    <name type="scientific">Nonomuraea phyllanthi</name>
    <dbReference type="NCBI Taxonomy" id="2219224"/>
    <lineage>
        <taxon>Bacteria</taxon>
        <taxon>Bacillati</taxon>
        <taxon>Actinomycetota</taxon>
        <taxon>Actinomycetes</taxon>
        <taxon>Streptosporangiales</taxon>
        <taxon>Streptosporangiaceae</taxon>
        <taxon>Nonomuraea</taxon>
    </lineage>
</organism>
<dbReference type="PANTHER" id="PTHR35807:SF1">
    <property type="entry name" value="TRANSCRIPTIONAL REGULATOR REDD"/>
    <property type="match status" value="1"/>
</dbReference>
<dbReference type="Pfam" id="PF00931">
    <property type="entry name" value="NB-ARC"/>
    <property type="match status" value="1"/>
</dbReference>
<evidence type="ECO:0000256" key="2">
    <source>
        <dbReference type="ARBA" id="ARBA00023015"/>
    </source>
</evidence>
<gene>
    <name evidence="6" type="ORF">FH608_039075</name>
</gene>
<dbReference type="SUPFAM" id="SSF46894">
    <property type="entry name" value="C-terminal effector domain of the bipartite response regulators"/>
    <property type="match status" value="1"/>
</dbReference>
<feature type="region of interest" description="Disordered" evidence="5">
    <location>
        <begin position="271"/>
        <end position="299"/>
    </location>
</feature>
<evidence type="ECO:0000256" key="3">
    <source>
        <dbReference type="ARBA" id="ARBA00023125"/>
    </source>
</evidence>
<sequence>MTPHLGEEPHRGTTLPRLTVGVLGPLYVAVEGRPIRLTAGKPRALLAALAMSAGRVVSVERLAEMVWCDRFPANSRRSLQNYAARLRSAMGDRLIETCPGGLLLRADAGDIDALRFLRTLDRAARAQDPDAERGLLDEALALWRSEPFEDVDSPWLRESEAPHLIERHLAALERRVDLDLVGGRKSRFTADLRRLTSRHPLRESLWLRLLRALVQDGRRAEVLDRYEELRARLAHELGVDPDPAIQRLYAEQLADHPKAYAEPRADHLKAYPEPRADHPHAPAVAGLSATGGPPDRPTEVASLFATSPRRLPTATADFVGRERDLASLAALVRAEPATAIVVDGMAGVGKTTLVVHNAHQVAARFPDGQLFIDLHGHTPGCAPVPPEDALHRLLRTLGVPADRIPPHVEDRAALYRDLLADRKVLLVLDDAVGEAQIRPLLPGSASCRVLVTSRRRLTGLDGTRALTLGVPSPADAIAMFTRVAGPHRVAGTAAGTLAETVTRCELLPLAIRLAATRLRSHPTWSVVRLLARLTPASRRLAELAVGERSVAVAIDMSYRSLPDRLQRAYRLLCGHGFKSFSADQAAALMGTDTMAAERLLEGLMDVNLLQEPAPGRYAFHGLIRDHGAELAMEEGGSPTGRAAPLLGLPCPPRGALAEHDG</sequence>
<dbReference type="AlphaFoldDB" id="A0A5C4VNZ1"/>
<dbReference type="Gene3D" id="1.10.10.10">
    <property type="entry name" value="Winged helix-like DNA-binding domain superfamily/Winged helix DNA-binding domain"/>
    <property type="match status" value="1"/>
</dbReference>
<dbReference type="PANTHER" id="PTHR35807">
    <property type="entry name" value="TRANSCRIPTIONAL REGULATOR REDD-RELATED"/>
    <property type="match status" value="1"/>
</dbReference>
<evidence type="ECO:0000313" key="7">
    <source>
        <dbReference type="Proteomes" id="UP000312512"/>
    </source>
</evidence>
<dbReference type="Gene3D" id="1.25.40.10">
    <property type="entry name" value="Tetratricopeptide repeat domain"/>
    <property type="match status" value="1"/>
</dbReference>
<reference evidence="6 7" key="1">
    <citation type="submission" date="2019-10" db="EMBL/GenBank/DDBJ databases">
        <title>Nonomuraea sp. nov., isolated from Phyllanthus amarus.</title>
        <authorList>
            <person name="Klykleung N."/>
            <person name="Tanasupawat S."/>
        </authorList>
    </citation>
    <scope>NUCLEOTIDE SEQUENCE [LARGE SCALE GENOMIC DNA]</scope>
    <source>
        <strain evidence="6 7">PA1-10</strain>
    </source>
</reference>
<dbReference type="InterPro" id="IPR001867">
    <property type="entry name" value="OmpR/PhoB-type_DNA-bd"/>
</dbReference>
<name>A0A5C4VNZ1_9ACTN</name>
<dbReference type="InterPro" id="IPR005158">
    <property type="entry name" value="BTAD"/>
</dbReference>
<keyword evidence="7" id="KW-1185">Reference proteome</keyword>
<dbReference type="SUPFAM" id="SSF48452">
    <property type="entry name" value="TPR-like"/>
    <property type="match status" value="1"/>
</dbReference>
<dbReference type="GO" id="GO:0000160">
    <property type="term" value="P:phosphorelay signal transduction system"/>
    <property type="evidence" value="ECO:0007669"/>
    <property type="project" value="InterPro"/>
</dbReference>
<comment type="similarity">
    <text evidence="1">Belongs to the AfsR/DnrI/RedD regulatory family.</text>
</comment>
<feature type="compositionally biased region" description="Basic and acidic residues" evidence="5">
    <location>
        <begin position="271"/>
        <end position="280"/>
    </location>
</feature>
<dbReference type="PROSITE" id="PS51755">
    <property type="entry name" value="OMPR_PHOB"/>
    <property type="match status" value="1"/>
</dbReference>
<dbReference type="CDD" id="cd15831">
    <property type="entry name" value="BTAD"/>
    <property type="match status" value="1"/>
</dbReference>
<dbReference type="InterPro" id="IPR011990">
    <property type="entry name" value="TPR-like_helical_dom_sf"/>
</dbReference>
<dbReference type="Pfam" id="PF03704">
    <property type="entry name" value="BTAD"/>
    <property type="match status" value="1"/>
</dbReference>